<dbReference type="PANTHER" id="PTHR37422">
    <property type="entry name" value="TEICHURONIC ACID BIOSYNTHESIS PROTEIN TUAE"/>
    <property type="match status" value="1"/>
</dbReference>
<keyword evidence="7" id="KW-0436">Ligase</keyword>
<name>A0A2S6FUY0_9CLOT</name>
<feature type="domain" description="O-antigen ligase-related" evidence="6">
    <location>
        <begin position="193"/>
        <end position="325"/>
    </location>
</feature>
<dbReference type="EMBL" id="PTIS01000020">
    <property type="protein sequence ID" value="PPK45281.1"/>
    <property type="molecule type" value="Genomic_DNA"/>
</dbReference>
<dbReference type="RefSeq" id="WP_104410629.1">
    <property type="nucleotide sequence ID" value="NZ_PTIS01000020.1"/>
</dbReference>
<feature type="transmembrane region" description="Helical" evidence="5">
    <location>
        <begin position="244"/>
        <end position="261"/>
    </location>
</feature>
<dbReference type="InterPro" id="IPR051533">
    <property type="entry name" value="WaaL-like"/>
</dbReference>
<comment type="caution">
    <text evidence="7">The sequence shown here is derived from an EMBL/GenBank/DDBJ whole genome shotgun (WGS) entry which is preliminary data.</text>
</comment>
<evidence type="ECO:0000256" key="2">
    <source>
        <dbReference type="ARBA" id="ARBA00022692"/>
    </source>
</evidence>
<reference evidence="7 8" key="1">
    <citation type="submission" date="2018-02" db="EMBL/GenBank/DDBJ databases">
        <title>Genomic Encyclopedia of Archaeal and Bacterial Type Strains, Phase II (KMG-II): from individual species to whole genera.</title>
        <authorList>
            <person name="Goeker M."/>
        </authorList>
    </citation>
    <scope>NUCLEOTIDE SEQUENCE [LARGE SCALE GENOMIC DNA]</scope>
    <source>
        <strain evidence="7 8">DSM 15099</strain>
    </source>
</reference>
<feature type="transmembrane region" description="Helical" evidence="5">
    <location>
        <begin position="38"/>
        <end position="56"/>
    </location>
</feature>
<organism evidence="7 8">
    <name type="scientific">Clostridium algidicarnis DSM 15099</name>
    <dbReference type="NCBI Taxonomy" id="1121295"/>
    <lineage>
        <taxon>Bacteria</taxon>
        <taxon>Bacillati</taxon>
        <taxon>Bacillota</taxon>
        <taxon>Clostridia</taxon>
        <taxon>Eubacteriales</taxon>
        <taxon>Clostridiaceae</taxon>
        <taxon>Clostridium</taxon>
    </lineage>
</organism>
<feature type="transmembrane region" description="Helical" evidence="5">
    <location>
        <begin position="194"/>
        <end position="223"/>
    </location>
</feature>
<feature type="transmembrane region" description="Helical" evidence="5">
    <location>
        <begin position="12"/>
        <end position="32"/>
    </location>
</feature>
<feature type="transmembrane region" description="Helical" evidence="5">
    <location>
        <begin position="354"/>
        <end position="371"/>
    </location>
</feature>
<evidence type="ECO:0000256" key="1">
    <source>
        <dbReference type="ARBA" id="ARBA00004141"/>
    </source>
</evidence>
<dbReference type="GO" id="GO:0016874">
    <property type="term" value="F:ligase activity"/>
    <property type="evidence" value="ECO:0007669"/>
    <property type="project" value="UniProtKB-KW"/>
</dbReference>
<evidence type="ECO:0000313" key="7">
    <source>
        <dbReference type="EMBL" id="PPK45281.1"/>
    </source>
</evidence>
<protein>
    <submittedName>
        <fullName evidence="7">O-antigen ligase</fullName>
    </submittedName>
</protein>
<keyword evidence="4 5" id="KW-0472">Membrane</keyword>
<dbReference type="InterPro" id="IPR007016">
    <property type="entry name" value="O-antigen_ligase-rel_domated"/>
</dbReference>
<evidence type="ECO:0000259" key="6">
    <source>
        <dbReference type="Pfam" id="PF04932"/>
    </source>
</evidence>
<dbReference type="Proteomes" id="UP000239863">
    <property type="component" value="Unassembled WGS sequence"/>
</dbReference>
<feature type="transmembrane region" description="Helical" evidence="5">
    <location>
        <begin position="68"/>
        <end position="86"/>
    </location>
</feature>
<evidence type="ECO:0000313" key="8">
    <source>
        <dbReference type="Proteomes" id="UP000239863"/>
    </source>
</evidence>
<evidence type="ECO:0000256" key="3">
    <source>
        <dbReference type="ARBA" id="ARBA00022989"/>
    </source>
</evidence>
<keyword evidence="2 5" id="KW-0812">Transmembrane</keyword>
<proteinExistence type="predicted"/>
<dbReference type="GO" id="GO:0016020">
    <property type="term" value="C:membrane"/>
    <property type="evidence" value="ECO:0007669"/>
    <property type="project" value="UniProtKB-SubCell"/>
</dbReference>
<gene>
    <name evidence="7" type="ORF">BD821_12029</name>
</gene>
<evidence type="ECO:0000256" key="4">
    <source>
        <dbReference type="ARBA" id="ARBA00023136"/>
    </source>
</evidence>
<feature type="transmembrane region" description="Helical" evidence="5">
    <location>
        <begin position="92"/>
        <end position="111"/>
    </location>
</feature>
<feature type="transmembrane region" description="Helical" evidence="5">
    <location>
        <begin position="123"/>
        <end position="143"/>
    </location>
</feature>
<dbReference type="Pfam" id="PF04932">
    <property type="entry name" value="Wzy_C"/>
    <property type="match status" value="1"/>
</dbReference>
<keyword evidence="3 5" id="KW-1133">Transmembrane helix</keyword>
<accession>A0A2S6FUY0</accession>
<dbReference type="OrthoDB" id="1903878at2"/>
<evidence type="ECO:0000256" key="5">
    <source>
        <dbReference type="SAM" id="Phobius"/>
    </source>
</evidence>
<dbReference type="PANTHER" id="PTHR37422:SF13">
    <property type="entry name" value="LIPOPOLYSACCHARIDE BIOSYNTHESIS PROTEIN PA4999-RELATED"/>
    <property type="match status" value="1"/>
</dbReference>
<sequence length="404" mass="46262">MENKKYSTVIKTLYLVVVASLNMGTFFGIKIGEKQLSISYSEVFLFISLIIIMFKYNNLFKIPLEKYLYLKLLVISWVIIVSFWSVQVGQNLGIAKSLIVGVLSFILFYNIFNYDYYLPQKGLRVFGLILSVIMLVNIIVNIVNGPPISTYAYYAIKEFAKTPLGRSNNLSIYLEFLLLYEIVLKGRNWYKYCMLYLISIFATLSRTGIILTFGGLFLTFLISRNTKGEKDNSHKNKSDKNKKIYYLLFAIALIVAITYMSKNINQFTNFSSGNTRLNIWKQHIEVFAESPIVGRGYQLTEEFPDAHNIIVTILSSFGLVGLLLFTVLLIHVIAKVFKNIKHYNSIGAYKESRLNVAFLASFTIIFVHSFFEPYLLSSTTQIFISIFIATIYTEPSSLKVKINV</sequence>
<comment type="subcellular location">
    <subcellularLocation>
        <location evidence="1">Membrane</location>
        <topology evidence="1">Multi-pass membrane protein</topology>
    </subcellularLocation>
</comment>
<feature type="transmembrane region" description="Helical" evidence="5">
    <location>
        <begin position="309"/>
        <end position="333"/>
    </location>
</feature>
<dbReference type="AlphaFoldDB" id="A0A2S6FUY0"/>